<comment type="caution">
    <text evidence="2">The sequence shown here is derived from an EMBL/GenBank/DDBJ whole genome shotgun (WGS) entry which is preliminary data.</text>
</comment>
<keyword evidence="1" id="KW-0812">Transmembrane</keyword>
<dbReference type="AlphaFoldDB" id="A0A9P6NXD5"/>
<feature type="transmembrane region" description="Helical" evidence="1">
    <location>
        <begin position="37"/>
        <end position="55"/>
    </location>
</feature>
<name>A0A9P6NXD5_9BASI</name>
<dbReference type="Proteomes" id="UP000886653">
    <property type="component" value="Unassembled WGS sequence"/>
</dbReference>
<dbReference type="EMBL" id="MU167214">
    <property type="protein sequence ID" value="KAG0151190.1"/>
    <property type="molecule type" value="Genomic_DNA"/>
</dbReference>
<keyword evidence="1" id="KW-1133">Transmembrane helix</keyword>
<keyword evidence="1" id="KW-0472">Membrane</keyword>
<evidence type="ECO:0000313" key="2">
    <source>
        <dbReference type="EMBL" id="KAG0151190.1"/>
    </source>
</evidence>
<gene>
    <name evidence="2" type="ORF">CROQUDRAFT_571864</name>
</gene>
<organism evidence="2 3">
    <name type="scientific">Cronartium quercuum f. sp. fusiforme G11</name>
    <dbReference type="NCBI Taxonomy" id="708437"/>
    <lineage>
        <taxon>Eukaryota</taxon>
        <taxon>Fungi</taxon>
        <taxon>Dikarya</taxon>
        <taxon>Basidiomycota</taxon>
        <taxon>Pucciniomycotina</taxon>
        <taxon>Pucciniomycetes</taxon>
        <taxon>Pucciniales</taxon>
        <taxon>Coleosporiaceae</taxon>
        <taxon>Cronartium</taxon>
    </lineage>
</organism>
<keyword evidence="3" id="KW-1185">Reference proteome</keyword>
<evidence type="ECO:0000256" key="1">
    <source>
        <dbReference type="SAM" id="Phobius"/>
    </source>
</evidence>
<proteinExistence type="predicted"/>
<accession>A0A9P6NXD5</accession>
<reference evidence="2" key="1">
    <citation type="submission" date="2013-11" db="EMBL/GenBank/DDBJ databases">
        <title>Genome sequence of the fusiform rust pathogen reveals effectors for host alternation and coevolution with pine.</title>
        <authorList>
            <consortium name="DOE Joint Genome Institute"/>
            <person name="Smith K."/>
            <person name="Pendleton A."/>
            <person name="Kubisiak T."/>
            <person name="Anderson C."/>
            <person name="Salamov A."/>
            <person name="Aerts A."/>
            <person name="Riley R."/>
            <person name="Clum A."/>
            <person name="Lindquist E."/>
            <person name="Ence D."/>
            <person name="Campbell M."/>
            <person name="Kronenberg Z."/>
            <person name="Feau N."/>
            <person name="Dhillon B."/>
            <person name="Hamelin R."/>
            <person name="Burleigh J."/>
            <person name="Smith J."/>
            <person name="Yandell M."/>
            <person name="Nelson C."/>
            <person name="Grigoriev I."/>
            <person name="Davis J."/>
        </authorList>
    </citation>
    <scope>NUCLEOTIDE SEQUENCE</scope>
    <source>
        <strain evidence="2">G11</strain>
    </source>
</reference>
<sequence>MYCKVLSPSNTYLKLMHVYYTMSVKVTPTGENNLFDFFFFFFEFCVSFWSIAPGLRASLRLLHNTFQELGPSNLV</sequence>
<evidence type="ECO:0000313" key="3">
    <source>
        <dbReference type="Proteomes" id="UP000886653"/>
    </source>
</evidence>
<protein>
    <submittedName>
        <fullName evidence="2">Uncharacterized protein</fullName>
    </submittedName>
</protein>